<organism evidence="1">
    <name type="scientific">Myoviridae sp. ctuIn11</name>
    <dbReference type="NCBI Taxonomy" id="2827715"/>
    <lineage>
        <taxon>Viruses</taxon>
        <taxon>Duplodnaviria</taxon>
        <taxon>Heunggongvirae</taxon>
        <taxon>Uroviricota</taxon>
        <taxon>Caudoviricetes</taxon>
    </lineage>
</organism>
<reference evidence="1" key="1">
    <citation type="journal article" date="2021" name="Proc. Natl. Acad. Sci. U.S.A.">
        <title>A Catalog of Tens of Thousands of Viruses from Human Metagenomes Reveals Hidden Associations with Chronic Diseases.</title>
        <authorList>
            <person name="Tisza M.J."/>
            <person name="Buck C.B."/>
        </authorList>
    </citation>
    <scope>NUCLEOTIDE SEQUENCE</scope>
    <source>
        <strain evidence="1">CtuIn11</strain>
    </source>
</reference>
<protein>
    <submittedName>
        <fullName evidence="1">Uncharacterized protein</fullName>
    </submittedName>
</protein>
<sequence>MRMNRWEHDVFLEIAPRICWDCEDDCPGELSCAKLAEHIVEEKEAARDEQ</sequence>
<evidence type="ECO:0000313" key="1">
    <source>
        <dbReference type="EMBL" id="DAF50468.1"/>
    </source>
</evidence>
<proteinExistence type="predicted"/>
<dbReference type="EMBL" id="BK032596">
    <property type="protein sequence ID" value="DAF50468.1"/>
    <property type="molecule type" value="Genomic_DNA"/>
</dbReference>
<name>A0A8S5SHE2_9CAUD</name>
<accession>A0A8S5SHE2</accession>